<sequence>MFEGGCRLERWIIVQDGFGRFPECGALGSRQLTDHKETRWDCTATSFSRIRQNPHFMKAGSSQVMAGAITTSQRQSGKMQWKPANTSPKVQSRKSAGKVFSLSFSDAQGPLLVEFPFEHRKALTRLYCETLGTPTQVHQEQKTVAAHGGCGSAP</sequence>
<protein>
    <submittedName>
        <fullName evidence="2">Uncharacterized protein</fullName>
    </submittedName>
</protein>
<evidence type="ECO:0000313" key="3">
    <source>
        <dbReference type="Proteomes" id="UP000886998"/>
    </source>
</evidence>
<accession>A0A8X6XQK7</accession>
<feature type="compositionally biased region" description="Polar residues" evidence="1">
    <location>
        <begin position="73"/>
        <end position="90"/>
    </location>
</feature>
<proteinExistence type="predicted"/>
<name>A0A8X6XQK7_9ARAC</name>
<evidence type="ECO:0000313" key="2">
    <source>
        <dbReference type="EMBL" id="GFY58070.1"/>
    </source>
</evidence>
<feature type="region of interest" description="Disordered" evidence="1">
    <location>
        <begin position="73"/>
        <end position="92"/>
    </location>
</feature>
<organism evidence="2 3">
    <name type="scientific">Trichonephila inaurata madagascariensis</name>
    <dbReference type="NCBI Taxonomy" id="2747483"/>
    <lineage>
        <taxon>Eukaryota</taxon>
        <taxon>Metazoa</taxon>
        <taxon>Ecdysozoa</taxon>
        <taxon>Arthropoda</taxon>
        <taxon>Chelicerata</taxon>
        <taxon>Arachnida</taxon>
        <taxon>Araneae</taxon>
        <taxon>Araneomorphae</taxon>
        <taxon>Entelegynae</taxon>
        <taxon>Araneoidea</taxon>
        <taxon>Nephilidae</taxon>
        <taxon>Trichonephila</taxon>
        <taxon>Trichonephila inaurata</taxon>
    </lineage>
</organism>
<dbReference type="Proteomes" id="UP000886998">
    <property type="component" value="Unassembled WGS sequence"/>
</dbReference>
<gene>
    <name evidence="2" type="ORF">TNIN_384531</name>
</gene>
<dbReference type="AlphaFoldDB" id="A0A8X6XQK7"/>
<evidence type="ECO:0000256" key="1">
    <source>
        <dbReference type="SAM" id="MobiDB-lite"/>
    </source>
</evidence>
<reference evidence="2" key="1">
    <citation type="submission" date="2020-08" db="EMBL/GenBank/DDBJ databases">
        <title>Multicomponent nature underlies the extraordinary mechanical properties of spider dragline silk.</title>
        <authorList>
            <person name="Kono N."/>
            <person name="Nakamura H."/>
            <person name="Mori M."/>
            <person name="Yoshida Y."/>
            <person name="Ohtoshi R."/>
            <person name="Malay A.D."/>
            <person name="Moran D.A.P."/>
            <person name="Tomita M."/>
            <person name="Numata K."/>
            <person name="Arakawa K."/>
        </authorList>
    </citation>
    <scope>NUCLEOTIDE SEQUENCE</scope>
</reference>
<keyword evidence="3" id="KW-1185">Reference proteome</keyword>
<dbReference type="EMBL" id="BMAV01011905">
    <property type="protein sequence ID" value="GFY58070.1"/>
    <property type="molecule type" value="Genomic_DNA"/>
</dbReference>
<comment type="caution">
    <text evidence="2">The sequence shown here is derived from an EMBL/GenBank/DDBJ whole genome shotgun (WGS) entry which is preliminary data.</text>
</comment>